<dbReference type="GO" id="GO:0140359">
    <property type="term" value="F:ABC-type transporter activity"/>
    <property type="evidence" value="ECO:0007669"/>
    <property type="project" value="InterPro"/>
</dbReference>
<protein>
    <submittedName>
        <fullName evidence="7">Unannotated protein</fullName>
    </submittedName>
</protein>
<keyword evidence="2 5" id="KW-0812">Transmembrane</keyword>
<evidence type="ECO:0000313" key="7">
    <source>
        <dbReference type="EMBL" id="CAB4755535.1"/>
    </source>
</evidence>
<evidence type="ECO:0000256" key="5">
    <source>
        <dbReference type="SAM" id="Phobius"/>
    </source>
</evidence>
<evidence type="ECO:0000259" key="6">
    <source>
        <dbReference type="PROSITE" id="PS51012"/>
    </source>
</evidence>
<gene>
    <name evidence="7" type="ORF">UFOPK2810_01052</name>
</gene>
<comment type="subcellular location">
    <subcellularLocation>
        <location evidence="1">Membrane</location>
        <topology evidence="1">Multi-pass membrane protein</topology>
    </subcellularLocation>
</comment>
<evidence type="ECO:0000256" key="1">
    <source>
        <dbReference type="ARBA" id="ARBA00004141"/>
    </source>
</evidence>
<dbReference type="InterPro" id="IPR051784">
    <property type="entry name" value="Nod_factor_ABC_transporter"/>
</dbReference>
<dbReference type="Pfam" id="PF01061">
    <property type="entry name" value="ABC2_membrane"/>
    <property type="match status" value="1"/>
</dbReference>
<reference evidence="7" key="1">
    <citation type="submission" date="2020-05" db="EMBL/GenBank/DDBJ databases">
        <authorList>
            <person name="Chiriac C."/>
            <person name="Salcher M."/>
            <person name="Ghai R."/>
            <person name="Kavagutti S V."/>
        </authorList>
    </citation>
    <scope>NUCLEOTIDE SEQUENCE</scope>
</reference>
<feature type="domain" description="ABC transmembrane type-2" evidence="6">
    <location>
        <begin position="24"/>
        <end position="261"/>
    </location>
</feature>
<dbReference type="EMBL" id="CAEZYZ010000175">
    <property type="protein sequence ID" value="CAB4755535.1"/>
    <property type="molecule type" value="Genomic_DNA"/>
</dbReference>
<feature type="transmembrane region" description="Helical" evidence="5">
    <location>
        <begin position="144"/>
        <end position="165"/>
    </location>
</feature>
<proteinExistence type="predicted"/>
<evidence type="ECO:0000256" key="2">
    <source>
        <dbReference type="ARBA" id="ARBA00022692"/>
    </source>
</evidence>
<dbReference type="InterPro" id="IPR047817">
    <property type="entry name" value="ABC2_TM_bact-type"/>
</dbReference>
<dbReference type="InterPro" id="IPR013525">
    <property type="entry name" value="ABC2_TM"/>
</dbReference>
<dbReference type="AlphaFoldDB" id="A0A6J6U842"/>
<dbReference type="PROSITE" id="PS51012">
    <property type="entry name" value="ABC_TM2"/>
    <property type="match status" value="1"/>
</dbReference>
<feature type="transmembrane region" description="Helical" evidence="5">
    <location>
        <begin position="172"/>
        <end position="193"/>
    </location>
</feature>
<feature type="transmembrane region" description="Helical" evidence="5">
    <location>
        <begin position="57"/>
        <end position="83"/>
    </location>
</feature>
<feature type="transmembrane region" description="Helical" evidence="5">
    <location>
        <begin position="234"/>
        <end position="255"/>
    </location>
</feature>
<name>A0A6J6U842_9ZZZZ</name>
<evidence type="ECO:0000256" key="4">
    <source>
        <dbReference type="ARBA" id="ARBA00023136"/>
    </source>
</evidence>
<dbReference type="PANTHER" id="PTHR43229:SF2">
    <property type="entry name" value="NODULATION PROTEIN J"/>
    <property type="match status" value="1"/>
</dbReference>
<dbReference type="InterPro" id="IPR000412">
    <property type="entry name" value="ABC_2_transport"/>
</dbReference>
<dbReference type="PANTHER" id="PTHR43229">
    <property type="entry name" value="NODULATION PROTEIN J"/>
    <property type="match status" value="1"/>
</dbReference>
<feature type="transmembrane region" description="Helical" evidence="5">
    <location>
        <begin position="104"/>
        <end position="132"/>
    </location>
</feature>
<dbReference type="PIRSF" id="PIRSF006648">
    <property type="entry name" value="DrrB"/>
    <property type="match status" value="1"/>
</dbReference>
<evidence type="ECO:0000256" key="3">
    <source>
        <dbReference type="ARBA" id="ARBA00022989"/>
    </source>
</evidence>
<sequence length="267" mass="29289">MGRTIALGRRRIALELRQFFRDRESALFNFMLPMILLVIFGSVFAEQQVGFGDVTFSQYFLAGMIASGVLYTSFQNLAIAIPMERDDATLKRLQGLPMPKASYFIGKAGMVFTAYIAQVVILLVVGVLFFGVNLPDSAAKWFTFAWVSILGLLSCTLLGIAFSVVPKQGKGASAIVAPIVLVLQFTSGVFFVFTQLPTWMQTFASFFPLKWLTQAMRYVFLPDGAQVIEASGSWDLGMCALVLGAWTIAGFLIAIKVFRWAPRGSGG</sequence>
<dbReference type="GO" id="GO:0043190">
    <property type="term" value="C:ATP-binding cassette (ABC) transporter complex"/>
    <property type="evidence" value="ECO:0007669"/>
    <property type="project" value="InterPro"/>
</dbReference>
<keyword evidence="4 5" id="KW-0472">Membrane</keyword>
<feature type="transmembrane region" description="Helical" evidence="5">
    <location>
        <begin position="26"/>
        <end position="45"/>
    </location>
</feature>
<organism evidence="7">
    <name type="scientific">freshwater metagenome</name>
    <dbReference type="NCBI Taxonomy" id="449393"/>
    <lineage>
        <taxon>unclassified sequences</taxon>
        <taxon>metagenomes</taxon>
        <taxon>ecological metagenomes</taxon>
    </lineage>
</organism>
<accession>A0A6J6U842</accession>
<keyword evidence="3 5" id="KW-1133">Transmembrane helix</keyword>